<evidence type="ECO:0000256" key="6">
    <source>
        <dbReference type="ARBA" id="ARBA00023136"/>
    </source>
</evidence>
<accession>A0A0A2V1C7</accession>
<dbReference type="OrthoDB" id="9810047at2"/>
<sequence length="147" mass="16102">MIMEQFILSFIASAAFGVIFQAPKSTLLKCGLVGSLGWVIYMLFIQANIDAVTGTFVASFVIAMISQFFARRYKTPVVVFSVAGIIPLVPGGLAYDAMRNFVQNDYGEALPIAAKVFMISGAIAIGLVLSEVMNQISKKVRKRKLWR</sequence>
<evidence type="ECO:0000259" key="9">
    <source>
        <dbReference type="Pfam" id="PF12821"/>
    </source>
</evidence>
<comment type="similarity">
    <text evidence="7">Belongs to the ThrE exporter (TC 2.A.79) family.</text>
</comment>
<keyword evidence="11" id="KW-1185">Reference proteome</keyword>
<dbReference type="AlphaFoldDB" id="A0A0A2V1C7"/>
<dbReference type="EMBL" id="AVBG01000002">
    <property type="protein sequence ID" value="KGP92616.1"/>
    <property type="molecule type" value="Genomic_DNA"/>
</dbReference>
<keyword evidence="6 8" id="KW-0472">Membrane</keyword>
<dbReference type="PANTHER" id="PTHR34390:SF1">
    <property type="entry name" value="SUCCINATE TRANSPORTER SUBUNIT YJJB-RELATED"/>
    <property type="match status" value="1"/>
</dbReference>
<feature type="transmembrane region" description="Helical" evidence="8">
    <location>
        <begin position="110"/>
        <end position="133"/>
    </location>
</feature>
<dbReference type="InterPro" id="IPR050539">
    <property type="entry name" value="ThrE_Dicarb/AminoAcid_Exp"/>
</dbReference>
<proteinExistence type="inferred from homology"/>
<evidence type="ECO:0000256" key="5">
    <source>
        <dbReference type="ARBA" id="ARBA00022989"/>
    </source>
</evidence>
<keyword evidence="4 8" id="KW-0812">Transmembrane</keyword>
<evidence type="ECO:0000256" key="4">
    <source>
        <dbReference type="ARBA" id="ARBA00022692"/>
    </source>
</evidence>
<evidence type="ECO:0000256" key="3">
    <source>
        <dbReference type="ARBA" id="ARBA00022519"/>
    </source>
</evidence>
<comment type="subcellular location">
    <subcellularLocation>
        <location evidence="1">Cell membrane</location>
        <topology evidence="1">Multi-pass membrane protein</topology>
    </subcellularLocation>
</comment>
<dbReference type="GO" id="GO:0015744">
    <property type="term" value="P:succinate transport"/>
    <property type="evidence" value="ECO:0007669"/>
    <property type="project" value="TreeGrafter"/>
</dbReference>
<name>A0A0A2V1C7_9BACI</name>
<evidence type="ECO:0000256" key="1">
    <source>
        <dbReference type="ARBA" id="ARBA00004651"/>
    </source>
</evidence>
<evidence type="ECO:0000256" key="2">
    <source>
        <dbReference type="ARBA" id="ARBA00022475"/>
    </source>
</evidence>
<feature type="domain" description="Threonine/Serine exporter ThrE" evidence="9">
    <location>
        <begin position="5"/>
        <end position="132"/>
    </location>
</feature>
<evidence type="ECO:0000256" key="7">
    <source>
        <dbReference type="ARBA" id="ARBA00034125"/>
    </source>
</evidence>
<organism evidence="10 11">
    <name type="scientific">Pontibacillus chungwhensis BH030062</name>
    <dbReference type="NCBI Taxonomy" id="1385513"/>
    <lineage>
        <taxon>Bacteria</taxon>
        <taxon>Bacillati</taxon>
        <taxon>Bacillota</taxon>
        <taxon>Bacilli</taxon>
        <taxon>Bacillales</taxon>
        <taxon>Bacillaceae</taxon>
        <taxon>Pontibacillus</taxon>
    </lineage>
</organism>
<protein>
    <submittedName>
        <fullName evidence="10">Membrane protein</fullName>
    </submittedName>
</protein>
<dbReference type="eggNOG" id="COG3610">
    <property type="taxonomic scope" value="Bacteria"/>
</dbReference>
<keyword evidence="3" id="KW-0997">Cell inner membrane</keyword>
<evidence type="ECO:0000313" key="10">
    <source>
        <dbReference type="EMBL" id="KGP92616.1"/>
    </source>
</evidence>
<dbReference type="Proteomes" id="UP000030153">
    <property type="component" value="Unassembled WGS sequence"/>
</dbReference>
<dbReference type="GO" id="GO:0005886">
    <property type="term" value="C:plasma membrane"/>
    <property type="evidence" value="ECO:0007669"/>
    <property type="project" value="UniProtKB-SubCell"/>
</dbReference>
<reference evidence="10 11" key="1">
    <citation type="submission" date="2013-08" db="EMBL/GenBank/DDBJ databases">
        <title>Genome of Pontibacillus chungwhensis.</title>
        <authorList>
            <person name="Wang Q."/>
            <person name="Wang G."/>
        </authorList>
    </citation>
    <scope>NUCLEOTIDE SEQUENCE [LARGE SCALE GENOMIC DNA]</scope>
    <source>
        <strain evidence="10 11">BH030062</strain>
    </source>
</reference>
<feature type="transmembrane region" description="Helical" evidence="8">
    <location>
        <begin position="37"/>
        <end position="65"/>
    </location>
</feature>
<dbReference type="STRING" id="1385513.N780_14635"/>
<evidence type="ECO:0000313" key="11">
    <source>
        <dbReference type="Proteomes" id="UP000030153"/>
    </source>
</evidence>
<dbReference type="PANTHER" id="PTHR34390">
    <property type="entry name" value="UPF0442 PROTEIN YJJB-RELATED"/>
    <property type="match status" value="1"/>
</dbReference>
<feature type="transmembrane region" description="Helical" evidence="8">
    <location>
        <begin position="77"/>
        <end position="98"/>
    </location>
</feature>
<keyword evidence="5 8" id="KW-1133">Transmembrane helix</keyword>
<dbReference type="Pfam" id="PF12821">
    <property type="entry name" value="ThrE_2"/>
    <property type="match status" value="1"/>
</dbReference>
<dbReference type="RefSeq" id="WP_036780357.1">
    <property type="nucleotide sequence ID" value="NZ_AVBG01000002.1"/>
</dbReference>
<gene>
    <name evidence="10" type="ORF">N780_14635</name>
</gene>
<keyword evidence="2" id="KW-1003">Cell membrane</keyword>
<comment type="caution">
    <text evidence="10">The sequence shown here is derived from an EMBL/GenBank/DDBJ whole genome shotgun (WGS) entry which is preliminary data.</text>
</comment>
<dbReference type="InterPro" id="IPR024528">
    <property type="entry name" value="ThrE_2"/>
</dbReference>
<evidence type="ECO:0000256" key="8">
    <source>
        <dbReference type="SAM" id="Phobius"/>
    </source>
</evidence>